<keyword evidence="3" id="KW-1185">Reference proteome</keyword>
<protein>
    <submittedName>
        <fullName evidence="2">Uncharacterized protein</fullName>
    </submittedName>
</protein>
<evidence type="ECO:0000256" key="1">
    <source>
        <dbReference type="SAM" id="Phobius"/>
    </source>
</evidence>
<proteinExistence type="predicted"/>
<evidence type="ECO:0000313" key="2">
    <source>
        <dbReference type="EMBL" id="KHF38524.1"/>
    </source>
</evidence>
<organism evidence="2 3">
    <name type="scientific">Halalkalibacter okhensis</name>
    <dbReference type="NCBI Taxonomy" id="333138"/>
    <lineage>
        <taxon>Bacteria</taxon>
        <taxon>Bacillati</taxon>
        <taxon>Bacillota</taxon>
        <taxon>Bacilli</taxon>
        <taxon>Bacillales</taxon>
        <taxon>Bacillaceae</taxon>
        <taxon>Halalkalibacter</taxon>
    </lineage>
</organism>
<feature type="transmembrane region" description="Helical" evidence="1">
    <location>
        <begin position="9"/>
        <end position="26"/>
    </location>
</feature>
<dbReference type="STRING" id="333138.LQ50_20875"/>
<keyword evidence="1" id="KW-0812">Transmembrane</keyword>
<dbReference type="AlphaFoldDB" id="A0A0B0IEN6"/>
<sequence length="156" mass="18791">MKSNKLERLFLRVLLLVTLGILTLLLRKPHTKKWLFIYLFNAITNGIIDKIIGSYNIVVYPTRLLPKLFKIHVLFDFLIYPTISVLYFQVTYKDKAFTVLYKWFYFVLPMLAIELWAEKKTHLIKWKKGWKWYHTLISISLKTLTERFLIGFIMKK</sequence>
<dbReference type="NCBIfam" id="NF041644">
    <property type="entry name" value="CBO0543_fam"/>
    <property type="match status" value="1"/>
</dbReference>
<dbReference type="InterPro" id="IPR048147">
    <property type="entry name" value="CBO0543-like"/>
</dbReference>
<dbReference type="Proteomes" id="UP000030832">
    <property type="component" value="Unassembled WGS sequence"/>
</dbReference>
<feature type="transmembrane region" description="Helical" evidence="1">
    <location>
        <begin position="71"/>
        <end position="90"/>
    </location>
</feature>
<feature type="transmembrane region" description="Helical" evidence="1">
    <location>
        <begin position="38"/>
        <end position="59"/>
    </location>
</feature>
<gene>
    <name evidence="2" type="ORF">LQ50_20875</name>
</gene>
<comment type="caution">
    <text evidence="2">The sequence shown here is derived from an EMBL/GenBank/DDBJ whole genome shotgun (WGS) entry which is preliminary data.</text>
</comment>
<keyword evidence="1" id="KW-0472">Membrane</keyword>
<dbReference type="RefSeq" id="WP_034632547.1">
    <property type="nucleotide sequence ID" value="NZ_JRJU01000037.1"/>
</dbReference>
<keyword evidence="1" id="KW-1133">Transmembrane helix</keyword>
<accession>A0A0B0IEN6</accession>
<dbReference type="EMBL" id="JRJU01000037">
    <property type="protein sequence ID" value="KHF38524.1"/>
    <property type="molecule type" value="Genomic_DNA"/>
</dbReference>
<reference evidence="2 3" key="1">
    <citation type="submission" date="2014-09" db="EMBL/GenBank/DDBJ databases">
        <title>Genome sequencing and annotation of Bacillus Okhensis strain Kh10-101T.</title>
        <authorList>
            <person name="Prakash J.S."/>
        </authorList>
    </citation>
    <scope>NUCLEOTIDE SEQUENCE [LARGE SCALE GENOMIC DNA]</scope>
    <source>
        <strain evidence="3">Kh10-101T</strain>
    </source>
</reference>
<dbReference type="eggNOG" id="ENOG5033K14">
    <property type="taxonomic scope" value="Bacteria"/>
</dbReference>
<evidence type="ECO:0000313" key="3">
    <source>
        <dbReference type="Proteomes" id="UP000030832"/>
    </source>
</evidence>
<name>A0A0B0IEN6_9BACI</name>
<dbReference type="OrthoDB" id="2622010at2"/>
<feature type="transmembrane region" description="Helical" evidence="1">
    <location>
        <begin position="96"/>
        <end position="117"/>
    </location>
</feature>